<evidence type="ECO:0000313" key="3">
    <source>
        <dbReference type="Proteomes" id="UP001629244"/>
    </source>
</evidence>
<dbReference type="RefSeq" id="WP_408077508.1">
    <property type="nucleotide sequence ID" value="NZ_JBELQC010000001.1"/>
</dbReference>
<dbReference type="InterPro" id="IPR007560">
    <property type="entry name" value="Restrct_endonuc_IV_Mrr"/>
</dbReference>
<evidence type="ECO:0000259" key="1">
    <source>
        <dbReference type="Pfam" id="PF04471"/>
    </source>
</evidence>
<evidence type="ECO:0000313" key="2">
    <source>
        <dbReference type="EMBL" id="MFL9840573.1"/>
    </source>
</evidence>
<keyword evidence="2" id="KW-0378">Hydrolase</keyword>
<accession>A0ABW8YN93</accession>
<dbReference type="SUPFAM" id="SSF52980">
    <property type="entry name" value="Restriction endonuclease-like"/>
    <property type="match status" value="1"/>
</dbReference>
<organism evidence="2 3">
    <name type="scientific">Sphingomonas plantiphila</name>
    <dbReference type="NCBI Taxonomy" id="3163295"/>
    <lineage>
        <taxon>Bacteria</taxon>
        <taxon>Pseudomonadati</taxon>
        <taxon>Pseudomonadota</taxon>
        <taxon>Alphaproteobacteria</taxon>
        <taxon>Sphingomonadales</taxon>
        <taxon>Sphingomonadaceae</taxon>
        <taxon>Sphingomonas</taxon>
    </lineage>
</organism>
<keyword evidence="2" id="KW-0255">Endonuclease</keyword>
<dbReference type="Proteomes" id="UP001629244">
    <property type="component" value="Unassembled WGS sequence"/>
</dbReference>
<dbReference type="InterPro" id="IPR011335">
    <property type="entry name" value="Restrct_endonuc-II-like"/>
</dbReference>
<keyword evidence="3" id="KW-1185">Reference proteome</keyword>
<comment type="caution">
    <text evidence="2">The sequence shown here is derived from an EMBL/GenBank/DDBJ whole genome shotgun (WGS) entry which is preliminary data.</text>
</comment>
<dbReference type="GO" id="GO:0016787">
    <property type="term" value="F:hydrolase activity"/>
    <property type="evidence" value="ECO:0007669"/>
    <property type="project" value="UniProtKB-KW"/>
</dbReference>
<protein>
    <submittedName>
        <fullName evidence="2">Restriction endonuclease</fullName>
        <ecNumber evidence="2">3.1.21.-</ecNumber>
    </submittedName>
</protein>
<keyword evidence="2" id="KW-0540">Nuclease</keyword>
<dbReference type="InterPro" id="IPR011856">
    <property type="entry name" value="tRNA_endonuc-like_dom_sf"/>
</dbReference>
<name>A0ABW8YN93_9SPHN</name>
<sequence>MTRYIARTIVACGNGRRSDHDDLRTISLAATWRAYQEEAAEFFRSLGMRASTDATVQGVRTKHAVDVLVEIDLAGFSVRWVVECKHWKDPVSKLHVLALREIVSDLGADRGVILCETGFQSGAYEAAQFTNVQVTSLAELSDSSKAAMTSFRLRELFDRSCTARERYWEMPKAERIAKGLRGDVSDPTLTYTGTFVAEAAERILSVAFRKGYPIALDAFDAMKLRCELPVILANADEVLELLEPAIADLERRLDTAGA</sequence>
<dbReference type="EC" id="3.1.21.-" evidence="2"/>
<dbReference type="Pfam" id="PF04471">
    <property type="entry name" value="Mrr_cat"/>
    <property type="match status" value="1"/>
</dbReference>
<dbReference type="Gene3D" id="3.40.1350.10">
    <property type="match status" value="1"/>
</dbReference>
<feature type="domain" description="Restriction endonuclease type IV Mrr" evidence="1">
    <location>
        <begin position="30"/>
        <end position="141"/>
    </location>
</feature>
<proteinExistence type="predicted"/>
<gene>
    <name evidence="2" type="ORF">ABS767_06320</name>
</gene>
<reference evidence="2 3" key="1">
    <citation type="submission" date="2024-06" db="EMBL/GenBank/DDBJ databases">
        <authorList>
            <person name="Kaempfer P."/>
            <person name="Viver T."/>
        </authorList>
    </citation>
    <scope>NUCLEOTIDE SEQUENCE [LARGE SCALE GENOMIC DNA]</scope>
    <source>
        <strain evidence="2 3">ST-64</strain>
    </source>
</reference>
<dbReference type="GO" id="GO:0004519">
    <property type="term" value="F:endonuclease activity"/>
    <property type="evidence" value="ECO:0007669"/>
    <property type="project" value="UniProtKB-KW"/>
</dbReference>
<dbReference type="EMBL" id="JBELQC010000001">
    <property type="protein sequence ID" value="MFL9840573.1"/>
    <property type="molecule type" value="Genomic_DNA"/>
</dbReference>